<gene>
    <name evidence="1" type="ORF">QNI16_34350</name>
</gene>
<dbReference type="EMBL" id="JASJOS010000021">
    <property type="protein sequence ID" value="MDJ1485623.1"/>
    <property type="molecule type" value="Genomic_DNA"/>
</dbReference>
<protein>
    <submittedName>
        <fullName evidence="1">Uncharacterized protein</fullName>
    </submittedName>
</protein>
<evidence type="ECO:0000313" key="1">
    <source>
        <dbReference type="EMBL" id="MDJ1485623.1"/>
    </source>
</evidence>
<name>A0AAE3QY62_9BACT</name>
<dbReference type="AlphaFoldDB" id="A0AAE3QY62"/>
<organism evidence="1 2">
    <name type="scientific">Xanthocytophaga flava</name>
    <dbReference type="NCBI Taxonomy" id="3048013"/>
    <lineage>
        <taxon>Bacteria</taxon>
        <taxon>Pseudomonadati</taxon>
        <taxon>Bacteroidota</taxon>
        <taxon>Cytophagia</taxon>
        <taxon>Cytophagales</taxon>
        <taxon>Rhodocytophagaceae</taxon>
        <taxon>Xanthocytophaga</taxon>
    </lineage>
</organism>
<proteinExistence type="predicted"/>
<accession>A0AAE3QY62</accession>
<dbReference type="Proteomes" id="UP001241110">
    <property type="component" value="Unassembled WGS sequence"/>
</dbReference>
<evidence type="ECO:0000313" key="2">
    <source>
        <dbReference type="Proteomes" id="UP001241110"/>
    </source>
</evidence>
<comment type="caution">
    <text evidence="1">The sequence shown here is derived from an EMBL/GenBank/DDBJ whole genome shotgun (WGS) entry which is preliminary data.</text>
</comment>
<dbReference type="RefSeq" id="WP_313988420.1">
    <property type="nucleotide sequence ID" value="NZ_JASJOS010000021.1"/>
</dbReference>
<sequence length="45" mass="4771">MRTKYTVRWVSPVRVAEKDKGTVAGSVVPATTTVLARVGVALLGE</sequence>
<reference evidence="1" key="1">
    <citation type="submission" date="2023-05" db="EMBL/GenBank/DDBJ databases">
        <authorList>
            <person name="Zhang X."/>
        </authorList>
    </citation>
    <scope>NUCLEOTIDE SEQUENCE</scope>
    <source>
        <strain evidence="1">YF14B1</strain>
    </source>
</reference>